<dbReference type="GeneID" id="93622048"/>
<dbReference type="eggNOG" id="KOG1286">
    <property type="taxonomic scope" value="Eukaryota"/>
</dbReference>
<dbReference type="FunFam" id="1.20.1740.10:FF:000001">
    <property type="entry name" value="Amino acid permease"/>
    <property type="match status" value="1"/>
</dbReference>
<evidence type="ECO:0000256" key="7">
    <source>
        <dbReference type="SAM" id="MobiDB-lite"/>
    </source>
</evidence>
<dbReference type="InterPro" id="IPR004841">
    <property type="entry name" value="AA-permease/SLC12A_dom"/>
</dbReference>
<dbReference type="STRING" id="246409.I1CPJ2"/>
<dbReference type="Gene3D" id="1.20.1740.10">
    <property type="entry name" value="Amino acid/polyamine transporter I"/>
    <property type="match status" value="1"/>
</dbReference>
<evidence type="ECO:0000259" key="9">
    <source>
        <dbReference type="Pfam" id="PF00324"/>
    </source>
</evidence>
<evidence type="ECO:0000256" key="4">
    <source>
        <dbReference type="ARBA" id="ARBA00022970"/>
    </source>
</evidence>
<dbReference type="PANTHER" id="PTHR43341:SF1">
    <property type="entry name" value="GENERAL AMINO-ACID PERMEASE GAP1"/>
    <property type="match status" value="1"/>
</dbReference>
<keyword evidence="11" id="KW-1185">Reference proteome</keyword>
<dbReference type="VEuPathDB" id="FungiDB:RO3G_15083"/>
<comment type="subcellular location">
    <subcellularLocation>
        <location evidence="1">Membrane</location>
        <topology evidence="1">Multi-pass membrane protein</topology>
    </subcellularLocation>
</comment>
<evidence type="ECO:0000313" key="11">
    <source>
        <dbReference type="Proteomes" id="UP000009138"/>
    </source>
</evidence>
<feature type="transmembrane region" description="Helical" evidence="8">
    <location>
        <begin position="386"/>
        <end position="405"/>
    </location>
</feature>
<dbReference type="RefSeq" id="XP_067525768.1">
    <property type="nucleotide sequence ID" value="XM_067669667.1"/>
</dbReference>
<dbReference type="GO" id="GO:0015171">
    <property type="term" value="F:amino acid transmembrane transporter activity"/>
    <property type="evidence" value="ECO:0007669"/>
    <property type="project" value="TreeGrafter"/>
</dbReference>
<sequence length="553" mass="59868">MSNKELVEQASIKSTVTIDKPLGYLNEKDGSSYHSKASKHAIGDDEDVESLQHGTQRGLSARHIQMISLGGSIGTGLFLSSGSSISDAGPAGALIAYCVGKYWFYGNNNKTTAITVTKNVLVSGSFNHYATRFIEPSLGFALGWNYWFCALGIATELAAASTIIKYWGQVMPDAAWSTIFLVLIVAVNLVGVRLYGELEYWFAIIKILIVIVFIVIGILVATGAAGGHTIGFEYWKDPGAFTNGGVGTVSVLLSAGFSFQGTEIVGITAGEAKNPTKTVPRAIRNTFWRIIIFYVVTIFLLGMCIPYTNPGLANSDGGAGTASFTLVFEAAGISVGAHIINAIVLTSVLSAANSSLYTTSRTILGLARDGNAPAFMGRVNRHGAPFWAVIFSSIIGFACVFVSIYSADKAFVWFQALSAITGFISWAGIGAVHIRFRRAYRRQGRSIEELPYKSAAYPFSGLFACILSILIILGQGYGSFTPQFNANKFCTSYIGVVPFILCYVGHKLITRKKVVPLEEVDFETGRVTRFDIEKDDEMDGRRTFWKRVLNIIA</sequence>
<feature type="transmembrane region" description="Helical" evidence="8">
    <location>
        <begin position="328"/>
        <end position="352"/>
    </location>
</feature>
<feature type="transmembrane region" description="Helical" evidence="8">
    <location>
        <begin position="144"/>
        <end position="167"/>
    </location>
</feature>
<name>I1CPJ2_RHIO9</name>
<dbReference type="EMBL" id="CH476746">
    <property type="protein sequence ID" value="EIE90372.1"/>
    <property type="molecule type" value="Genomic_DNA"/>
</dbReference>
<feature type="transmembrane region" description="Helical" evidence="8">
    <location>
        <begin position="411"/>
        <end position="434"/>
    </location>
</feature>
<keyword evidence="3 8" id="KW-0812">Transmembrane</keyword>
<proteinExistence type="predicted"/>
<keyword evidence="4" id="KW-0029">Amino-acid transport</keyword>
<reference evidence="10 11" key="1">
    <citation type="journal article" date="2009" name="PLoS Genet.">
        <title>Genomic analysis of the basal lineage fungus Rhizopus oryzae reveals a whole-genome duplication.</title>
        <authorList>
            <person name="Ma L.-J."/>
            <person name="Ibrahim A.S."/>
            <person name="Skory C."/>
            <person name="Grabherr M.G."/>
            <person name="Burger G."/>
            <person name="Butler M."/>
            <person name="Elias M."/>
            <person name="Idnurm A."/>
            <person name="Lang B.F."/>
            <person name="Sone T."/>
            <person name="Abe A."/>
            <person name="Calvo S.E."/>
            <person name="Corrochano L.M."/>
            <person name="Engels R."/>
            <person name="Fu J."/>
            <person name="Hansberg W."/>
            <person name="Kim J.-M."/>
            <person name="Kodira C.D."/>
            <person name="Koehrsen M.J."/>
            <person name="Liu B."/>
            <person name="Miranda-Saavedra D."/>
            <person name="O'Leary S."/>
            <person name="Ortiz-Castellanos L."/>
            <person name="Poulter R."/>
            <person name="Rodriguez-Romero J."/>
            <person name="Ruiz-Herrera J."/>
            <person name="Shen Y.-Q."/>
            <person name="Zeng Q."/>
            <person name="Galagan J."/>
            <person name="Birren B.W."/>
            <person name="Cuomo C.A."/>
            <person name="Wickes B.L."/>
        </authorList>
    </citation>
    <scope>NUCLEOTIDE SEQUENCE [LARGE SCALE GENOMIC DNA]</scope>
    <source>
        <strain evidence="11">RA 99-880 / ATCC MYA-4621 / FGSC 9543 / NRRL 43880</strain>
    </source>
</reference>
<feature type="transmembrane region" description="Helical" evidence="8">
    <location>
        <begin position="201"/>
        <end position="226"/>
    </location>
</feature>
<evidence type="ECO:0000256" key="8">
    <source>
        <dbReference type="SAM" id="Phobius"/>
    </source>
</evidence>
<accession>I1CPJ2</accession>
<evidence type="ECO:0000313" key="10">
    <source>
        <dbReference type="EMBL" id="EIE90372.1"/>
    </source>
</evidence>
<evidence type="ECO:0000256" key="3">
    <source>
        <dbReference type="ARBA" id="ARBA00022692"/>
    </source>
</evidence>
<feature type="transmembrane region" description="Helical" evidence="8">
    <location>
        <begin position="486"/>
        <end position="504"/>
    </location>
</feature>
<keyword evidence="5 8" id="KW-1133">Transmembrane helix</keyword>
<evidence type="ECO:0000256" key="6">
    <source>
        <dbReference type="ARBA" id="ARBA00023136"/>
    </source>
</evidence>
<feature type="region of interest" description="Disordered" evidence="7">
    <location>
        <begin position="29"/>
        <end position="54"/>
    </location>
</feature>
<evidence type="ECO:0000256" key="2">
    <source>
        <dbReference type="ARBA" id="ARBA00022448"/>
    </source>
</evidence>
<feature type="transmembrane region" description="Helical" evidence="8">
    <location>
        <begin position="455"/>
        <end position="474"/>
    </location>
</feature>
<dbReference type="FunCoup" id="I1CPJ2">
    <property type="interactions" value="428"/>
</dbReference>
<evidence type="ECO:0000256" key="1">
    <source>
        <dbReference type="ARBA" id="ARBA00004141"/>
    </source>
</evidence>
<dbReference type="PIRSF" id="PIRSF006060">
    <property type="entry name" value="AA_transporter"/>
    <property type="match status" value="1"/>
</dbReference>
<gene>
    <name evidence="10" type="ORF">RO3G_15083</name>
</gene>
<dbReference type="PANTHER" id="PTHR43341">
    <property type="entry name" value="AMINO ACID PERMEASE"/>
    <property type="match status" value="1"/>
</dbReference>
<dbReference type="InParanoid" id="I1CPJ2"/>
<dbReference type="GO" id="GO:0016020">
    <property type="term" value="C:membrane"/>
    <property type="evidence" value="ECO:0007669"/>
    <property type="project" value="UniProtKB-SubCell"/>
</dbReference>
<organism evidence="10 11">
    <name type="scientific">Rhizopus delemar (strain RA 99-880 / ATCC MYA-4621 / FGSC 9543 / NRRL 43880)</name>
    <name type="common">Mucormycosis agent</name>
    <name type="synonym">Rhizopus arrhizus var. delemar</name>
    <dbReference type="NCBI Taxonomy" id="246409"/>
    <lineage>
        <taxon>Eukaryota</taxon>
        <taxon>Fungi</taxon>
        <taxon>Fungi incertae sedis</taxon>
        <taxon>Mucoromycota</taxon>
        <taxon>Mucoromycotina</taxon>
        <taxon>Mucoromycetes</taxon>
        <taxon>Mucorales</taxon>
        <taxon>Mucorineae</taxon>
        <taxon>Rhizopodaceae</taxon>
        <taxon>Rhizopus</taxon>
    </lineage>
</organism>
<feature type="transmembrane region" description="Helical" evidence="8">
    <location>
        <begin position="287"/>
        <end position="308"/>
    </location>
</feature>
<protein>
    <recommendedName>
        <fullName evidence="9">Amino acid permease/ SLC12A domain-containing protein</fullName>
    </recommendedName>
</protein>
<keyword evidence="6 8" id="KW-0472">Membrane</keyword>
<feature type="domain" description="Amino acid permease/ SLC12A" evidence="9">
    <location>
        <begin position="63"/>
        <end position="514"/>
    </location>
</feature>
<dbReference type="AlphaFoldDB" id="I1CPJ2"/>
<evidence type="ECO:0000256" key="5">
    <source>
        <dbReference type="ARBA" id="ARBA00022989"/>
    </source>
</evidence>
<dbReference type="OMA" id="HEKIESY"/>
<dbReference type="InterPro" id="IPR050524">
    <property type="entry name" value="APC_YAT"/>
</dbReference>
<keyword evidence="2" id="KW-0813">Transport</keyword>
<dbReference type="OrthoDB" id="3900342at2759"/>
<dbReference type="Pfam" id="PF00324">
    <property type="entry name" value="AA_permease"/>
    <property type="match status" value="1"/>
</dbReference>
<feature type="transmembrane region" description="Helical" evidence="8">
    <location>
        <begin position="174"/>
        <end position="195"/>
    </location>
</feature>
<dbReference type="Proteomes" id="UP000009138">
    <property type="component" value="Unassembled WGS sequence"/>
</dbReference>